<keyword evidence="2" id="KW-1185">Reference proteome</keyword>
<name>A0A5B6VN90_9ROSI</name>
<keyword evidence="1" id="KW-0695">RNA-directed DNA polymerase</keyword>
<dbReference type="AlphaFoldDB" id="A0A5B6VN90"/>
<dbReference type="FunFam" id="3.30.70.270:FF:000020">
    <property type="entry name" value="Transposon Tf2-6 polyprotein-like Protein"/>
    <property type="match status" value="1"/>
</dbReference>
<proteinExistence type="predicted"/>
<dbReference type="Gene3D" id="3.30.70.270">
    <property type="match status" value="1"/>
</dbReference>
<keyword evidence="1" id="KW-0548">Nucleotidyltransferase</keyword>
<accession>A0A5B6VN90</accession>
<evidence type="ECO:0000313" key="1">
    <source>
        <dbReference type="EMBL" id="KAA3470508.1"/>
    </source>
</evidence>
<protein>
    <submittedName>
        <fullName evidence="1">RNA-directed DNA polymerase-like protein</fullName>
    </submittedName>
</protein>
<evidence type="ECO:0000313" key="2">
    <source>
        <dbReference type="Proteomes" id="UP000325315"/>
    </source>
</evidence>
<keyword evidence="1" id="KW-0808">Transferase</keyword>
<gene>
    <name evidence="1" type="ORF">EPI10_016213</name>
</gene>
<sequence>MVDPTKLKAFLEWNSPKNVTEVHSFLVLVGYYRRFVKGFSIIALPFTKLLKKEKFVWSNKCQQSFEKLKVVLTETPVLA</sequence>
<dbReference type="EMBL" id="SMMG02000006">
    <property type="protein sequence ID" value="KAA3470508.1"/>
    <property type="molecule type" value="Genomic_DNA"/>
</dbReference>
<reference evidence="2" key="1">
    <citation type="journal article" date="2019" name="Plant Biotechnol. J.">
        <title>Genome sequencing of the Australian wild diploid species Gossypium australe highlights disease resistance and delayed gland morphogenesis.</title>
        <authorList>
            <person name="Cai Y."/>
            <person name="Cai X."/>
            <person name="Wang Q."/>
            <person name="Wang P."/>
            <person name="Zhang Y."/>
            <person name="Cai C."/>
            <person name="Xu Y."/>
            <person name="Wang K."/>
            <person name="Zhou Z."/>
            <person name="Wang C."/>
            <person name="Geng S."/>
            <person name="Li B."/>
            <person name="Dong Q."/>
            <person name="Hou Y."/>
            <person name="Wang H."/>
            <person name="Ai P."/>
            <person name="Liu Z."/>
            <person name="Yi F."/>
            <person name="Sun M."/>
            <person name="An G."/>
            <person name="Cheng J."/>
            <person name="Zhang Y."/>
            <person name="Shi Q."/>
            <person name="Xie Y."/>
            <person name="Shi X."/>
            <person name="Chang Y."/>
            <person name="Huang F."/>
            <person name="Chen Y."/>
            <person name="Hong S."/>
            <person name="Mi L."/>
            <person name="Sun Q."/>
            <person name="Zhang L."/>
            <person name="Zhou B."/>
            <person name="Peng R."/>
            <person name="Zhang X."/>
            <person name="Liu F."/>
        </authorList>
    </citation>
    <scope>NUCLEOTIDE SEQUENCE [LARGE SCALE GENOMIC DNA]</scope>
    <source>
        <strain evidence="2">cv. PA1801</strain>
    </source>
</reference>
<organism evidence="1 2">
    <name type="scientific">Gossypium australe</name>
    <dbReference type="NCBI Taxonomy" id="47621"/>
    <lineage>
        <taxon>Eukaryota</taxon>
        <taxon>Viridiplantae</taxon>
        <taxon>Streptophyta</taxon>
        <taxon>Embryophyta</taxon>
        <taxon>Tracheophyta</taxon>
        <taxon>Spermatophyta</taxon>
        <taxon>Magnoliopsida</taxon>
        <taxon>eudicotyledons</taxon>
        <taxon>Gunneridae</taxon>
        <taxon>Pentapetalae</taxon>
        <taxon>rosids</taxon>
        <taxon>malvids</taxon>
        <taxon>Malvales</taxon>
        <taxon>Malvaceae</taxon>
        <taxon>Malvoideae</taxon>
        <taxon>Gossypium</taxon>
    </lineage>
</organism>
<comment type="caution">
    <text evidence="1">The sequence shown here is derived from an EMBL/GenBank/DDBJ whole genome shotgun (WGS) entry which is preliminary data.</text>
</comment>
<dbReference type="PANTHER" id="PTHR33064">
    <property type="entry name" value="POL PROTEIN"/>
    <property type="match status" value="1"/>
</dbReference>
<dbReference type="OrthoDB" id="415724at2759"/>
<dbReference type="InterPro" id="IPR043502">
    <property type="entry name" value="DNA/RNA_pol_sf"/>
</dbReference>
<dbReference type="InterPro" id="IPR051320">
    <property type="entry name" value="Viral_Replic_Matur_Polypro"/>
</dbReference>
<dbReference type="InterPro" id="IPR043128">
    <property type="entry name" value="Rev_trsase/Diguanyl_cyclase"/>
</dbReference>
<dbReference type="PANTHER" id="PTHR33064:SF37">
    <property type="entry name" value="RIBONUCLEASE H"/>
    <property type="match status" value="1"/>
</dbReference>
<dbReference type="SUPFAM" id="SSF56672">
    <property type="entry name" value="DNA/RNA polymerases"/>
    <property type="match status" value="1"/>
</dbReference>
<dbReference type="Proteomes" id="UP000325315">
    <property type="component" value="Unassembled WGS sequence"/>
</dbReference>
<dbReference type="GO" id="GO:0003964">
    <property type="term" value="F:RNA-directed DNA polymerase activity"/>
    <property type="evidence" value="ECO:0007669"/>
    <property type="project" value="UniProtKB-KW"/>
</dbReference>